<comment type="similarity">
    <text evidence="3 9">Belongs to the TenA family.</text>
</comment>
<evidence type="ECO:0000259" key="10">
    <source>
        <dbReference type="Pfam" id="PF03070"/>
    </source>
</evidence>
<evidence type="ECO:0000313" key="11">
    <source>
        <dbReference type="EMBL" id="TGB05069.1"/>
    </source>
</evidence>
<keyword evidence="9" id="KW-0378">Hydrolase</keyword>
<evidence type="ECO:0000256" key="2">
    <source>
        <dbReference type="ARBA" id="ARBA00004948"/>
    </source>
</evidence>
<evidence type="ECO:0000256" key="3">
    <source>
        <dbReference type="ARBA" id="ARBA00010264"/>
    </source>
</evidence>
<dbReference type="NCBIfam" id="TIGR04306">
    <property type="entry name" value="salvage_TenA"/>
    <property type="match status" value="1"/>
</dbReference>
<evidence type="ECO:0000256" key="1">
    <source>
        <dbReference type="ARBA" id="ARBA00001881"/>
    </source>
</evidence>
<dbReference type="Pfam" id="PF03070">
    <property type="entry name" value="TENA_THI-4"/>
    <property type="match status" value="1"/>
</dbReference>
<dbReference type="STRING" id="192814.GCA_900166575_02089"/>
<evidence type="ECO:0000256" key="9">
    <source>
        <dbReference type="RuleBase" id="RU363093"/>
    </source>
</evidence>
<dbReference type="CDD" id="cd19360">
    <property type="entry name" value="TenA_C_SaTenA-like"/>
    <property type="match status" value="1"/>
</dbReference>
<comment type="function">
    <text evidence="9">Catalyzes an amino-pyrimidine hydrolysis reaction at the C5' of the pyrimidine moiety of thiamine compounds, a reaction that is part of a thiamine salvage pathway.</text>
</comment>
<comment type="catalytic activity">
    <reaction evidence="1 9">
        <text>4-amino-5-aminomethyl-2-methylpyrimidine + H2O = 4-amino-5-hydroxymethyl-2-methylpyrimidine + NH4(+)</text>
        <dbReference type="Rhea" id="RHEA:31799"/>
        <dbReference type="ChEBI" id="CHEBI:15377"/>
        <dbReference type="ChEBI" id="CHEBI:16892"/>
        <dbReference type="ChEBI" id="CHEBI:28938"/>
        <dbReference type="ChEBI" id="CHEBI:63416"/>
        <dbReference type="EC" id="3.5.99.2"/>
    </reaction>
</comment>
<comment type="subunit">
    <text evidence="4">Homotetramer.</text>
</comment>
<dbReference type="UniPathway" id="UPA00060"/>
<dbReference type="RefSeq" id="WP_079480437.1">
    <property type="nucleotide sequence ID" value="NZ_FVYZ01000004.1"/>
</dbReference>
<dbReference type="Gene3D" id="1.20.910.10">
    <property type="entry name" value="Heme oxygenase-like"/>
    <property type="match status" value="1"/>
</dbReference>
<dbReference type="AlphaFoldDB" id="A0A4Z0H5Q6"/>
<name>A0A4Z0H5Q6_9BACI</name>
<organism evidence="11 12">
    <name type="scientific">Halobacillus salinus</name>
    <dbReference type="NCBI Taxonomy" id="192814"/>
    <lineage>
        <taxon>Bacteria</taxon>
        <taxon>Bacillati</taxon>
        <taxon>Bacillota</taxon>
        <taxon>Bacilli</taxon>
        <taxon>Bacillales</taxon>
        <taxon>Bacillaceae</taxon>
        <taxon>Halobacillus</taxon>
    </lineage>
</organism>
<evidence type="ECO:0000256" key="8">
    <source>
        <dbReference type="ARBA" id="ARBA00048337"/>
    </source>
</evidence>
<evidence type="ECO:0000256" key="5">
    <source>
        <dbReference type="ARBA" id="ARBA00012684"/>
    </source>
</evidence>
<comment type="caution">
    <text evidence="11">The sequence shown here is derived from an EMBL/GenBank/DDBJ whole genome shotgun (WGS) entry which is preliminary data.</text>
</comment>
<reference evidence="11 12" key="1">
    <citation type="journal article" date="2003" name="Int. J. Syst. Evol. Microbiol.">
        <title>Halobacillus salinus sp. nov., isolated from a salt lake on the coast of the East Sea in Korea.</title>
        <authorList>
            <person name="Yoon J.H."/>
            <person name="Kang K.H."/>
            <person name="Park Y.H."/>
        </authorList>
    </citation>
    <scope>NUCLEOTIDE SEQUENCE [LARGE SCALE GENOMIC DNA]</scope>
    <source>
        <strain evidence="11 12">HSL-3</strain>
    </source>
</reference>
<dbReference type="SUPFAM" id="SSF48613">
    <property type="entry name" value="Heme oxygenase-like"/>
    <property type="match status" value="1"/>
</dbReference>
<dbReference type="EC" id="3.5.99.2" evidence="5 9"/>
<evidence type="ECO:0000256" key="6">
    <source>
        <dbReference type="ARBA" id="ARBA00013647"/>
    </source>
</evidence>
<dbReference type="Proteomes" id="UP000297982">
    <property type="component" value="Unassembled WGS sequence"/>
</dbReference>
<dbReference type="GO" id="GO:0009229">
    <property type="term" value="P:thiamine diphosphate biosynthetic process"/>
    <property type="evidence" value="ECO:0007669"/>
    <property type="project" value="UniProtKB-UniPathway"/>
</dbReference>
<comment type="catalytic activity">
    <reaction evidence="8 9">
        <text>thiamine + H2O = 5-(2-hydroxyethyl)-4-methylthiazole + 4-amino-5-hydroxymethyl-2-methylpyrimidine + H(+)</text>
        <dbReference type="Rhea" id="RHEA:17509"/>
        <dbReference type="ChEBI" id="CHEBI:15377"/>
        <dbReference type="ChEBI" id="CHEBI:15378"/>
        <dbReference type="ChEBI" id="CHEBI:16892"/>
        <dbReference type="ChEBI" id="CHEBI:17957"/>
        <dbReference type="ChEBI" id="CHEBI:18385"/>
        <dbReference type="EC" id="3.5.99.2"/>
    </reaction>
</comment>
<dbReference type="GO" id="GO:0005829">
    <property type="term" value="C:cytosol"/>
    <property type="evidence" value="ECO:0007669"/>
    <property type="project" value="TreeGrafter"/>
</dbReference>
<keyword evidence="12" id="KW-1185">Reference proteome</keyword>
<sequence length="230" mass="27160">MSFTNQLREENEHLFREIYRHPFVQGIGKGELNPEAVAHYVKADYEYLNKFMQVYGLAISKSAEREEIEFFNEQVQFILHSEVHPHKNLCEYIGIPYEDLQGYDLPPTADHYIKHMLYHALQGGMGETLAALLPCPWTYLEIGKKLEIEFLNESQDHPFQPWITFYTEDAMMDVTNFMRSRLDQLAEKASDSEKQKMREAFHKSCQLEWSFWEMAITCEGWLTEEEVSTR</sequence>
<feature type="domain" description="Thiaminase-2/PQQC" evidence="10">
    <location>
        <begin position="14"/>
        <end position="216"/>
    </location>
</feature>
<keyword evidence="7 9" id="KW-0784">Thiamine biosynthesis</keyword>
<dbReference type="GO" id="GO:0009228">
    <property type="term" value="P:thiamine biosynthetic process"/>
    <property type="evidence" value="ECO:0007669"/>
    <property type="project" value="UniProtKB-KW"/>
</dbReference>
<dbReference type="InterPro" id="IPR004305">
    <property type="entry name" value="Thiaminase-2/PQQC"/>
</dbReference>
<evidence type="ECO:0000313" key="12">
    <source>
        <dbReference type="Proteomes" id="UP000297982"/>
    </source>
</evidence>
<comment type="pathway">
    <text evidence="2 9">Cofactor biosynthesis; thiamine diphosphate biosynthesis.</text>
</comment>
<dbReference type="InterPro" id="IPR050967">
    <property type="entry name" value="Thiamine_Salvage_TenA"/>
</dbReference>
<dbReference type="EMBL" id="SRJC01000001">
    <property type="protein sequence ID" value="TGB05069.1"/>
    <property type="molecule type" value="Genomic_DNA"/>
</dbReference>
<evidence type="ECO:0000256" key="7">
    <source>
        <dbReference type="ARBA" id="ARBA00022977"/>
    </source>
</evidence>
<dbReference type="OrthoDB" id="34166at2"/>
<proteinExistence type="inferred from homology"/>
<protein>
    <recommendedName>
        <fullName evidence="6 9">Aminopyrimidine aminohydrolase</fullName>
        <ecNumber evidence="5 9">3.5.99.2</ecNumber>
    </recommendedName>
</protein>
<dbReference type="InterPro" id="IPR027574">
    <property type="entry name" value="Thiaminase_II"/>
</dbReference>
<dbReference type="InterPro" id="IPR016084">
    <property type="entry name" value="Haem_Oase-like_multi-hlx"/>
</dbReference>
<dbReference type="GO" id="GO:0050334">
    <property type="term" value="F:thiaminase activity"/>
    <property type="evidence" value="ECO:0007669"/>
    <property type="project" value="UniProtKB-EC"/>
</dbReference>
<dbReference type="PANTHER" id="PTHR43198">
    <property type="entry name" value="BIFUNCTIONAL TH2 PROTEIN"/>
    <property type="match status" value="1"/>
</dbReference>
<accession>A0A4Z0H5Q6</accession>
<dbReference type="PANTHER" id="PTHR43198:SF2">
    <property type="entry name" value="SI:CH1073-67J19.1-RELATED"/>
    <property type="match status" value="1"/>
</dbReference>
<evidence type="ECO:0000256" key="4">
    <source>
        <dbReference type="ARBA" id="ARBA00011881"/>
    </source>
</evidence>
<gene>
    <name evidence="11" type="primary">tenA</name>
    <name evidence="11" type="ORF">E4663_08750</name>
</gene>